<dbReference type="GO" id="GO:0008970">
    <property type="term" value="F:phospholipase A1 activity"/>
    <property type="evidence" value="ECO:0007669"/>
    <property type="project" value="TreeGrafter"/>
</dbReference>
<dbReference type="PANTHER" id="PTHR13943:SF77">
    <property type="entry name" value="LRAT DOMAIN-CONTAINING PROTEIN"/>
    <property type="match status" value="1"/>
</dbReference>
<sequence length="229" mass="27200">MNECNNVQEFNEWEITIGMESINRGRRSKLYTLDDWDEFIKRVKIGDCIEIERTTLNHWCLFVGPQLYEEKDKYCKKWNDKEIQQVFHITGNSFISSSSSSSYNKSSNNMELRLFVDVVQDSKFRINNEFDFEEEPRSIDIIVAMIENILDSVIDSNITHNMKEYNILTYNCEHFVKHIRNEKESSEQSHKILDTFEKCVQTALSFIPYFSPSELFYTLIKKFKFTAVK</sequence>
<proteinExistence type="evidence at transcript level"/>
<evidence type="ECO:0000256" key="2">
    <source>
        <dbReference type="ARBA" id="ARBA00022679"/>
    </source>
</evidence>
<dbReference type="Pfam" id="PF04970">
    <property type="entry name" value="LRAT"/>
    <property type="match status" value="1"/>
</dbReference>
<evidence type="ECO:0000256" key="1">
    <source>
        <dbReference type="ARBA" id="ARBA00007824"/>
    </source>
</evidence>
<gene>
    <name evidence="6" type="primary">HRSL1</name>
</gene>
<feature type="domain" description="LRAT" evidence="5">
    <location>
        <begin position="48"/>
        <end position="188"/>
    </location>
</feature>
<keyword evidence="3" id="KW-0378">Hydrolase</keyword>
<dbReference type="InterPro" id="IPR007053">
    <property type="entry name" value="LRAT_dom"/>
</dbReference>
<accession>C1BUY0</accession>
<comment type="similarity">
    <text evidence="1">Belongs to the H-rev107 family.</text>
</comment>
<dbReference type="AlphaFoldDB" id="C1BUY0"/>
<evidence type="ECO:0000259" key="5">
    <source>
        <dbReference type="PROSITE" id="PS51934"/>
    </source>
</evidence>
<dbReference type="GO" id="GO:0005737">
    <property type="term" value="C:cytoplasm"/>
    <property type="evidence" value="ECO:0007669"/>
    <property type="project" value="TreeGrafter"/>
</dbReference>
<organism evidence="6">
    <name type="scientific">Lepeophtheirus salmonis</name>
    <name type="common">Salmon louse</name>
    <name type="synonym">Caligus salmonis</name>
    <dbReference type="NCBI Taxonomy" id="72036"/>
    <lineage>
        <taxon>Eukaryota</taxon>
        <taxon>Metazoa</taxon>
        <taxon>Ecdysozoa</taxon>
        <taxon>Arthropoda</taxon>
        <taxon>Crustacea</taxon>
        <taxon>Multicrustacea</taxon>
        <taxon>Hexanauplia</taxon>
        <taxon>Copepoda</taxon>
        <taxon>Siphonostomatoida</taxon>
        <taxon>Caligidae</taxon>
        <taxon>Lepeophtheirus</taxon>
    </lineage>
</organism>
<dbReference type="PANTHER" id="PTHR13943">
    <property type="entry name" value="HRAS-LIKE SUPPRESSOR - RELATED"/>
    <property type="match status" value="1"/>
</dbReference>
<keyword evidence="4" id="KW-0443">Lipid metabolism</keyword>
<evidence type="ECO:0000313" key="6">
    <source>
        <dbReference type="EMBL" id="ACO12833.1"/>
    </source>
</evidence>
<evidence type="ECO:0000256" key="4">
    <source>
        <dbReference type="ARBA" id="ARBA00023098"/>
    </source>
</evidence>
<name>C1BUY0_LEPSM</name>
<dbReference type="OrthoDB" id="421951at2759"/>
<keyword evidence="2" id="KW-0808">Transferase</keyword>
<reference evidence="6" key="1">
    <citation type="submission" date="2009-06" db="EMBL/GenBank/DDBJ databases">
        <title>Lepeophtheirus salmonis ESTs and full-length cDNAs.</title>
        <authorList>
            <person name="Yasuike M."/>
            <person name="von Schalburg K."/>
            <person name="Cooper G."/>
            <person name="Leong J."/>
            <person name="Jones S.R.M."/>
            <person name="Koop B.F."/>
        </authorList>
    </citation>
    <scope>NUCLEOTIDE SEQUENCE</scope>
    <source>
        <strain evidence="6">Pacific form</strain>
        <tissue evidence="6">Whole</tissue>
    </source>
</reference>
<dbReference type="GO" id="GO:0016410">
    <property type="term" value="F:N-acyltransferase activity"/>
    <property type="evidence" value="ECO:0007669"/>
    <property type="project" value="TreeGrafter"/>
</dbReference>
<protein>
    <submittedName>
        <fullName evidence="6">HRAS-like suppressor</fullName>
    </submittedName>
</protein>
<dbReference type="GO" id="GO:0004623">
    <property type="term" value="F:phospholipase A2 activity"/>
    <property type="evidence" value="ECO:0007669"/>
    <property type="project" value="TreeGrafter"/>
</dbReference>
<dbReference type="EMBL" id="BT078409">
    <property type="protein sequence ID" value="ACO12833.1"/>
    <property type="molecule type" value="mRNA"/>
</dbReference>
<dbReference type="PROSITE" id="PS51934">
    <property type="entry name" value="LRAT"/>
    <property type="match status" value="1"/>
</dbReference>
<evidence type="ECO:0000256" key="3">
    <source>
        <dbReference type="ARBA" id="ARBA00022801"/>
    </source>
</evidence>
<dbReference type="GO" id="GO:0070292">
    <property type="term" value="P:N-acylphosphatidylethanolamine metabolic process"/>
    <property type="evidence" value="ECO:0007669"/>
    <property type="project" value="TreeGrafter"/>
</dbReference>
<dbReference type="Gene3D" id="3.90.1720.10">
    <property type="entry name" value="endopeptidase domain like (from Nostoc punctiforme)"/>
    <property type="match status" value="1"/>
</dbReference>
<dbReference type="InterPro" id="IPR051496">
    <property type="entry name" value="H-rev107_PLA/AT"/>
</dbReference>